<dbReference type="InterPro" id="IPR028098">
    <property type="entry name" value="Glyco_trans_4-like_N"/>
</dbReference>
<protein>
    <submittedName>
        <fullName evidence="3">Glycosyltransferase family 4 protein</fullName>
    </submittedName>
</protein>
<feature type="domain" description="Glycosyltransferase subfamily 4-like N-terminal" evidence="2">
    <location>
        <begin position="80"/>
        <end position="188"/>
    </location>
</feature>
<dbReference type="PANTHER" id="PTHR45871">
    <property type="entry name" value="N-ACETYLGLUCOSAMINYL-PHOSPHATIDYLINOSITOL BIOSYNTHETIC PROTEIN"/>
    <property type="match status" value="1"/>
</dbReference>
<dbReference type="SUPFAM" id="SSF53756">
    <property type="entry name" value="UDP-Glycosyltransferase/glycogen phosphorylase"/>
    <property type="match status" value="1"/>
</dbReference>
<evidence type="ECO:0000259" key="2">
    <source>
        <dbReference type="Pfam" id="PF13439"/>
    </source>
</evidence>
<dbReference type="InterPro" id="IPR001296">
    <property type="entry name" value="Glyco_trans_1"/>
</dbReference>
<gene>
    <name evidence="3" type="ORF">JK634_00340</name>
</gene>
<dbReference type="RefSeq" id="WP_202765646.1">
    <property type="nucleotide sequence ID" value="NZ_JAESWA010000001.1"/>
</dbReference>
<proteinExistence type="predicted"/>
<dbReference type="AlphaFoldDB" id="A0A937FF19"/>
<dbReference type="Pfam" id="PF00534">
    <property type="entry name" value="Glycos_transf_1"/>
    <property type="match status" value="1"/>
</dbReference>
<dbReference type="CDD" id="cd03801">
    <property type="entry name" value="GT4_PimA-like"/>
    <property type="match status" value="1"/>
</dbReference>
<name>A0A937FF19_9CLOT</name>
<dbReference type="GO" id="GO:0016757">
    <property type="term" value="F:glycosyltransferase activity"/>
    <property type="evidence" value="ECO:0007669"/>
    <property type="project" value="InterPro"/>
</dbReference>
<reference evidence="3" key="1">
    <citation type="submission" date="2021-01" db="EMBL/GenBank/DDBJ databases">
        <title>Genome public.</title>
        <authorList>
            <person name="Liu C."/>
            <person name="Sun Q."/>
        </authorList>
    </citation>
    <scope>NUCLEOTIDE SEQUENCE</scope>
    <source>
        <strain evidence="3">YIM B02565</strain>
    </source>
</reference>
<sequence>MKILTIPSWYPTEDNKISGVFFKEQVEALKENGVEGIILYIHFISLKQLFTTKLKVGFTSSIENGIKVYRYNTFNIFPKMYGLFFKYYSYLINKYFNIVSQKEGKFDLVHIHSAIYGAIAYNMSNINTPYIVTEHSTAFSMNEINDSVKKYLYGAFNNAEEVIVVGKGLLNDISKYRDKDSLKLIPNMLTLSEQYVEKDKNKTKFRFFSLGMLYNKKGMDVLIEAFNKNKDVFTDAELYIGGDGEEREKLEALINKYDLKDKILILGSLSREEVAFNMSNCDVFALASRFETFGIVFLEAIAFGKPIIGTKTGGPDTIVNDVCGKIVEVDDVDGLAEAMLNVYKDISKYDPKQIKDYCKNNFSKDVVANKIIDVYRSVIKNQG</sequence>
<comment type="caution">
    <text evidence="3">The sequence shown here is derived from an EMBL/GenBank/DDBJ whole genome shotgun (WGS) entry which is preliminary data.</text>
</comment>
<dbReference type="PANTHER" id="PTHR45871:SF1">
    <property type="entry name" value="PHOSPHATIDYLINOSITOL N-ACETYLGLUCOSAMINYLTRANSFERASE SUBUNIT A"/>
    <property type="match status" value="1"/>
</dbReference>
<accession>A0A937FF19</accession>
<dbReference type="Proteomes" id="UP000623681">
    <property type="component" value="Unassembled WGS sequence"/>
</dbReference>
<dbReference type="EMBL" id="JAESWA010000001">
    <property type="protein sequence ID" value="MBL4930261.1"/>
    <property type="molecule type" value="Genomic_DNA"/>
</dbReference>
<feature type="domain" description="Glycosyl transferase family 1" evidence="1">
    <location>
        <begin position="197"/>
        <end position="346"/>
    </location>
</feature>
<evidence type="ECO:0000313" key="4">
    <source>
        <dbReference type="Proteomes" id="UP000623681"/>
    </source>
</evidence>
<evidence type="ECO:0000313" key="3">
    <source>
        <dbReference type="EMBL" id="MBL4930261.1"/>
    </source>
</evidence>
<organism evidence="3 4">
    <name type="scientific">Clostridium paridis</name>
    <dbReference type="NCBI Taxonomy" id="2803863"/>
    <lineage>
        <taxon>Bacteria</taxon>
        <taxon>Bacillati</taxon>
        <taxon>Bacillota</taxon>
        <taxon>Clostridia</taxon>
        <taxon>Eubacteriales</taxon>
        <taxon>Clostridiaceae</taxon>
        <taxon>Clostridium</taxon>
    </lineage>
</organism>
<keyword evidence="4" id="KW-1185">Reference proteome</keyword>
<dbReference type="Gene3D" id="3.40.50.2000">
    <property type="entry name" value="Glycogen Phosphorylase B"/>
    <property type="match status" value="2"/>
</dbReference>
<evidence type="ECO:0000259" key="1">
    <source>
        <dbReference type="Pfam" id="PF00534"/>
    </source>
</evidence>
<dbReference type="Pfam" id="PF13439">
    <property type="entry name" value="Glyco_transf_4"/>
    <property type="match status" value="1"/>
</dbReference>